<dbReference type="GO" id="GO:0004807">
    <property type="term" value="F:triose-phosphate isomerase activity"/>
    <property type="evidence" value="ECO:0007669"/>
    <property type="project" value="UniProtKB-EC"/>
</dbReference>
<dbReference type="CDD" id="cd00311">
    <property type="entry name" value="TIM"/>
    <property type="match status" value="1"/>
</dbReference>
<dbReference type="InterPro" id="IPR000652">
    <property type="entry name" value="Triosephosphate_isomerase"/>
</dbReference>
<dbReference type="Pfam" id="PF00121">
    <property type="entry name" value="TIM"/>
    <property type="match status" value="1"/>
</dbReference>
<protein>
    <recommendedName>
        <fullName evidence="2">Triosephosphate isomerase</fullName>
        <ecNumber evidence="2">5.3.1.1</ecNumber>
    </recommendedName>
</protein>
<reference evidence="3 4" key="1">
    <citation type="submission" date="2021-01" db="EMBL/GenBank/DDBJ databases">
        <title>Sequencing the genomes of 1000 actinobacteria strains.</title>
        <authorList>
            <person name="Klenk H.-P."/>
        </authorList>
    </citation>
    <scope>NUCLEOTIDE SEQUENCE [LARGE SCALE GENOMIC DNA]</scope>
    <source>
        <strain evidence="3 4">DSM 18662</strain>
    </source>
</reference>
<dbReference type="InterPro" id="IPR013785">
    <property type="entry name" value="Aldolase_TIM"/>
</dbReference>
<dbReference type="EMBL" id="JAFBCF010000001">
    <property type="protein sequence ID" value="MBM7798815.1"/>
    <property type="molecule type" value="Genomic_DNA"/>
</dbReference>
<accession>A0ABS2RIK0</accession>
<evidence type="ECO:0000256" key="1">
    <source>
        <dbReference type="ARBA" id="ARBA00023235"/>
    </source>
</evidence>
<comment type="pathway">
    <text evidence="2">Carbohydrate biosynthesis; gluconeogenesis.</text>
</comment>
<keyword evidence="1 2" id="KW-0413">Isomerase</keyword>
<keyword evidence="2" id="KW-0963">Cytoplasm</keyword>
<dbReference type="SUPFAM" id="SSF51351">
    <property type="entry name" value="Triosephosphate isomerase (TIM)"/>
    <property type="match status" value="1"/>
</dbReference>
<evidence type="ECO:0000313" key="3">
    <source>
        <dbReference type="EMBL" id="MBM7798815.1"/>
    </source>
</evidence>
<evidence type="ECO:0000313" key="4">
    <source>
        <dbReference type="Proteomes" id="UP000704762"/>
    </source>
</evidence>
<comment type="subunit">
    <text evidence="2">Homodimer.</text>
</comment>
<keyword evidence="2" id="KW-0312">Gluconeogenesis</keyword>
<dbReference type="Proteomes" id="UP000704762">
    <property type="component" value="Unassembled WGS sequence"/>
</dbReference>
<comment type="pathway">
    <text evidence="2">Carbohydrate degradation; glycolysis; D-glyceraldehyde 3-phosphate from glycerone phosphate: step 1/1.</text>
</comment>
<comment type="catalytic activity">
    <reaction evidence="2">
        <text>D-glyceraldehyde 3-phosphate = dihydroxyacetone phosphate</text>
        <dbReference type="Rhea" id="RHEA:18585"/>
        <dbReference type="ChEBI" id="CHEBI:57642"/>
        <dbReference type="ChEBI" id="CHEBI:59776"/>
        <dbReference type="EC" id="5.3.1.1"/>
    </reaction>
</comment>
<comment type="caution">
    <text evidence="3">The sequence shown here is derived from an EMBL/GenBank/DDBJ whole genome shotgun (WGS) entry which is preliminary data.</text>
</comment>
<dbReference type="RefSeq" id="WP_204917314.1">
    <property type="nucleotide sequence ID" value="NZ_BAAAQP010000002.1"/>
</dbReference>
<dbReference type="PANTHER" id="PTHR21139">
    <property type="entry name" value="TRIOSEPHOSPHATE ISOMERASE"/>
    <property type="match status" value="1"/>
</dbReference>
<evidence type="ECO:0000256" key="2">
    <source>
        <dbReference type="RuleBase" id="RU363013"/>
    </source>
</evidence>
<dbReference type="EC" id="5.3.1.1" evidence="2"/>
<comment type="subcellular location">
    <subcellularLocation>
        <location evidence="2">Cytoplasm</location>
    </subcellularLocation>
</comment>
<organism evidence="3 4">
    <name type="scientific">Microlunatus panaciterrae</name>
    <dbReference type="NCBI Taxonomy" id="400768"/>
    <lineage>
        <taxon>Bacteria</taxon>
        <taxon>Bacillati</taxon>
        <taxon>Actinomycetota</taxon>
        <taxon>Actinomycetes</taxon>
        <taxon>Propionibacteriales</taxon>
        <taxon>Propionibacteriaceae</taxon>
        <taxon>Microlunatus</taxon>
    </lineage>
</organism>
<dbReference type="PANTHER" id="PTHR21139:SF2">
    <property type="entry name" value="TRIOSEPHOSPHATE ISOMERASE"/>
    <property type="match status" value="1"/>
</dbReference>
<dbReference type="InterPro" id="IPR035990">
    <property type="entry name" value="TIM_sf"/>
</dbReference>
<sequence length="259" mass="27032">MLDRSGLDRAGVVAVGLKTYLGYSQTLEWLTAAGEISRRWTDRLEVVVLPVAPALPAAVAAGREYGFAVGAQDVSDRPAGAFTGELPASLLAELGVRFAEIGHAERRALFGETPELTMRKAVASVQQGLTPLLCVGEGRLGQRDQVPALDAAEQVAGQLDEMLAALPTEAPVLVAYEPVWAIGADRPAPVEHVRTVAHRLRVRLGAHPRARLIYGGTAGPGLFAQVGDCLDGLFLGRRAHDPAALGAVLAEVAAGVSAG</sequence>
<gene>
    <name evidence="3" type="ORF">JOE57_001736</name>
</gene>
<comment type="similarity">
    <text evidence="2">Belongs to the triosephosphate isomerase family.</text>
</comment>
<dbReference type="Gene3D" id="3.20.20.70">
    <property type="entry name" value="Aldolase class I"/>
    <property type="match status" value="1"/>
</dbReference>
<name>A0ABS2RIK0_9ACTN</name>
<proteinExistence type="inferred from homology"/>
<keyword evidence="4" id="KW-1185">Reference proteome</keyword>
<keyword evidence="2" id="KW-0324">Glycolysis</keyword>
<dbReference type="PROSITE" id="PS51440">
    <property type="entry name" value="TIM_2"/>
    <property type="match status" value="1"/>
</dbReference>